<feature type="domain" description="NlpC/P60" evidence="5">
    <location>
        <begin position="585"/>
        <end position="732"/>
    </location>
</feature>
<keyword evidence="2" id="KW-0645">Protease</keyword>
<dbReference type="InterPro" id="IPR038765">
    <property type="entry name" value="Papain-like_cys_pep_sf"/>
</dbReference>
<dbReference type="Gene3D" id="3.90.1720.10">
    <property type="entry name" value="endopeptidase domain like (from Nostoc punctiforme)"/>
    <property type="match status" value="1"/>
</dbReference>
<comment type="similarity">
    <text evidence="1">Belongs to the peptidase C40 family.</text>
</comment>
<dbReference type="SMART" id="SM00710">
    <property type="entry name" value="PbH1"/>
    <property type="match status" value="5"/>
</dbReference>
<dbReference type="InterPro" id="IPR039448">
    <property type="entry name" value="Beta_helix"/>
</dbReference>
<evidence type="ECO:0000256" key="3">
    <source>
        <dbReference type="ARBA" id="ARBA00022801"/>
    </source>
</evidence>
<dbReference type="AlphaFoldDB" id="A0A1F6NH78"/>
<evidence type="ECO:0000313" key="7">
    <source>
        <dbReference type="Proteomes" id="UP000176300"/>
    </source>
</evidence>
<keyword evidence="3" id="KW-0378">Hydrolase</keyword>
<dbReference type="InterPro" id="IPR011050">
    <property type="entry name" value="Pectin_lyase_fold/virulence"/>
</dbReference>
<sequence length="979" mass="107773">MNVYGAMQVNGTNDNKVYFTSYKDDEVGGDTNADGSASLPLPKDWRQVIIYPGANVNFNYSIIRYGGNTASVCPDYTCSGALNNKGNLDFSNSQIYQTDKYGIYQSEGLTTADAAVFDGQSQAGIYVSSGSLSVSGSTFSNQDHTGIIMLGDSNFDLNNNIFQNNLRDVYIDARVNFTHSNNNSQGGTLAGFNIGGISRINSVWESDNMPYIVNGNLIVQEDSALTINSGVIIKFAHNQSYLDVRGILSVNGEEEKKVYFTSLKDDEAGGDTNGDGNITLPAEKDWRRILVNPGAIANINNAIIRYGGYIQFNCPYYTCYGAVNNRGNLNLINSEITKNGNYGIYQTDGISIIDTSSISEHSRGIYVTTESDNLTIHNSSIFNNTGYGILNYSSNTVDATRNWWGDPTGPYHYALNTGGLGNAVSDGVNFSPWLNYDPSVEQMPTIENLEQFRLIEEVELTEGESTANNVIILKALLTDPNEDMVKMQVELKKYSQNFDGQNLLETELVPSGTITMVTFTGLVEESYKWRARTMNENGFTSEWQEFGAQGNVDFSIVPLGQAAADLAKKLANHPEAYLWGGKGWSFNQQEFISASVILSGYDYWNPDLQGYDTGIGLDCSGLVVWSFDRSNNPFLSRYNNVILAEGSNSQYHDNSEAINESDLQSGDLLFFGYYDQNKNVTTTTHVAMYVGNNGSYDVVHASSPQLGIRTAWKDSLKTEGNFLKTFGFRRIILNTELSLIKGYIQVGSPVDLVVRDPNDFIISQELYTQSDSEYSHEILGELYYANDGMGSDGRPKDMVYWTKNKVGNFNIQVIPESDILLTDTYSLEFHAGDQVIMLAKDLPISEIPEKGYGVSVSDMGVIEEFLPVDINIKPESEDNTINLGSNGSVSVAIFGSDMLNVRDIDWGSVRLASASIKLKGNGDAIIKYEDLNGDGYDDVIIHILTDAFQLTENDVKAYLEGQLINGNLIKGSDLIHVVP</sequence>
<dbReference type="InterPro" id="IPR006626">
    <property type="entry name" value="PbH1"/>
</dbReference>
<keyword evidence="4" id="KW-0788">Thiol protease</keyword>
<comment type="caution">
    <text evidence="6">The sequence shown here is derived from an EMBL/GenBank/DDBJ whole genome shotgun (WGS) entry which is preliminary data.</text>
</comment>
<evidence type="ECO:0000256" key="2">
    <source>
        <dbReference type="ARBA" id="ARBA00022670"/>
    </source>
</evidence>
<name>A0A1F6NH78_9BACT</name>
<protein>
    <recommendedName>
        <fullName evidence="5">NlpC/P60 domain-containing protein</fullName>
    </recommendedName>
</protein>
<evidence type="ECO:0000313" key="6">
    <source>
        <dbReference type="EMBL" id="OGH83178.1"/>
    </source>
</evidence>
<dbReference type="Pfam" id="PF13229">
    <property type="entry name" value="Beta_helix"/>
    <property type="match status" value="2"/>
</dbReference>
<evidence type="ECO:0000256" key="4">
    <source>
        <dbReference type="ARBA" id="ARBA00022807"/>
    </source>
</evidence>
<dbReference type="InterPro" id="IPR012334">
    <property type="entry name" value="Pectin_lyas_fold"/>
</dbReference>
<organism evidence="6 7">
    <name type="scientific">Candidatus Magasanikbacteria bacterium RIFOXYB1_FULL_40_15</name>
    <dbReference type="NCBI Taxonomy" id="1798697"/>
    <lineage>
        <taxon>Bacteria</taxon>
        <taxon>Candidatus Magasanikiibacteriota</taxon>
    </lineage>
</organism>
<gene>
    <name evidence="6" type="ORF">A2373_04530</name>
</gene>
<accession>A0A1F6NH78</accession>
<proteinExistence type="inferred from homology"/>
<dbReference type="PROSITE" id="PS51935">
    <property type="entry name" value="NLPC_P60"/>
    <property type="match status" value="1"/>
</dbReference>
<dbReference type="Gene3D" id="2.160.20.10">
    <property type="entry name" value="Single-stranded right-handed beta-helix, Pectin lyase-like"/>
    <property type="match status" value="1"/>
</dbReference>
<dbReference type="EMBL" id="MFQS01000018">
    <property type="protein sequence ID" value="OGH83178.1"/>
    <property type="molecule type" value="Genomic_DNA"/>
</dbReference>
<dbReference type="Pfam" id="PF00877">
    <property type="entry name" value="NLPC_P60"/>
    <property type="match status" value="1"/>
</dbReference>
<dbReference type="Proteomes" id="UP000176300">
    <property type="component" value="Unassembled WGS sequence"/>
</dbReference>
<evidence type="ECO:0000256" key="1">
    <source>
        <dbReference type="ARBA" id="ARBA00007074"/>
    </source>
</evidence>
<dbReference type="InterPro" id="IPR051202">
    <property type="entry name" value="Peptidase_C40"/>
</dbReference>
<dbReference type="PANTHER" id="PTHR47053">
    <property type="entry name" value="MUREIN DD-ENDOPEPTIDASE MEPH-RELATED"/>
    <property type="match status" value="1"/>
</dbReference>
<evidence type="ECO:0000259" key="5">
    <source>
        <dbReference type="PROSITE" id="PS51935"/>
    </source>
</evidence>
<reference evidence="6 7" key="1">
    <citation type="journal article" date="2016" name="Nat. Commun.">
        <title>Thousands of microbial genomes shed light on interconnected biogeochemical processes in an aquifer system.</title>
        <authorList>
            <person name="Anantharaman K."/>
            <person name="Brown C.T."/>
            <person name="Hug L.A."/>
            <person name="Sharon I."/>
            <person name="Castelle C.J."/>
            <person name="Probst A.J."/>
            <person name="Thomas B.C."/>
            <person name="Singh A."/>
            <person name="Wilkins M.J."/>
            <person name="Karaoz U."/>
            <person name="Brodie E.L."/>
            <person name="Williams K.H."/>
            <person name="Hubbard S.S."/>
            <person name="Banfield J.F."/>
        </authorList>
    </citation>
    <scope>NUCLEOTIDE SEQUENCE [LARGE SCALE GENOMIC DNA]</scope>
</reference>
<dbReference type="GO" id="GO:0006508">
    <property type="term" value="P:proteolysis"/>
    <property type="evidence" value="ECO:0007669"/>
    <property type="project" value="UniProtKB-KW"/>
</dbReference>
<dbReference type="GO" id="GO:0008234">
    <property type="term" value="F:cysteine-type peptidase activity"/>
    <property type="evidence" value="ECO:0007669"/>
    <property type="project" value="UniProtKB-KW"/>
</dbReference>
<dbReference type="InterPro" id="IPR000064">
    <property type="entry name" value="NLP_P60_dom"/>
</dbReference>
<dbReference type="PANTHER" id="PTHR47053:SF1">
    <property type="entry name" value="MUREIN DD-ENDOPEPTIDASE MEPH-RELATED"/>
    <property type="match status" value="1"/>
</dbReference>
<dbReference type="STRING" id="1798697.A2373_04530"/>
<dbReference type="SUPFAM" id="SSF54001">
    <property type="entry name" value="Cysteine proteinases"/>
    <property type="match status" value="1"/>
</dbReference>
<dbReference type="SUPFAM" id="SSF51126">
    <property type="entry name" value="Pectin lyase-like"/>
    <property type="match status" value="1"/>
</dbReference>